<evidence type="ECO:0000313" key="1">
    <source>
        <dbReference type="EMBL" id="EGO05132.1"/>
    </source>
</evidence>
<proteinExistence type="predicted"/>
<evidence type="ECO:0000313" key="2">
    <source>
        <dbReference type="Proteomes" id="UP000008063"/>
    </source>
</evidence>
<dbReference type="EMBL" id="GL945474">
    <property type="protein sequence ID" value="EGO05132.1"/>
    <property type="molecule type" value="Genomic_DNA"/>
</dbReference>
<keyword evidence="2" id="KW-1185">Reference proteome</keyword>
<dbReference type="Proteomes" id="UP000008063">
    <property type="component" value="Unassembled WGS sequence"/>
</dbReference>
<accession>F8PI89</accession>
<dbReference type="InParanoid" id="F8PI89"/>
<gene>
    <name evidence="1" type="ORF">SERLA73DRAFT_149369</name>
</gene>
<reference evidence="2" key="1">
    <citation type="journal article" date="2011" name="Science">
        <title>The plant cell wall-decomposing machinery underlies the functional diversity of forest fungi.</title>
        <authorList>
            <person name="Eastwood D.C."/>
            <person name="Floudas D."/>
            <person name="Binder M."/>
            <person name="Majcherczyk A."/>
            <person name="Schneider P."/>
            <person name="Aerts A."/>
            <person name="Asiegbu F.O."/>
            <person name="Baker S.E."/>
            <person name="Barry K."/>
            <person name="Bendiksby M."/>
            <person name="Blumentritt M."/>
            <person name="Coutinho P.M."/>
            <person name="Cullen D."/>
            <person name="de Vries R.P."/>
            <person name="Gathman A."/>
            <person name="Goodell B."/>
            <person name="Henrissat B."/>
            <person name="Ihrmark K."/>
            <person name="Kauserud H."/>
            <person name="Kohler A."/>
            <person name="LaButti K."/>
            <person name="Lapidus A."/>
            <person name="Lavin J.L."/>
            <person name="Lee Y.-H."/>
            <person name="Lindquist E."/>
            <person name="Lilly W."/>
            <person name="Lucas S."/>
            <person name="Morin E."/>
            <person name="Murat C."/>
            <person name="Oguiza J.A."/>
            <person name="Park J."/>
            <person name="Pisabarro A.G."/>
            <person name="Riley R."/>
            <person name="Rosling A."/>
            <person name="Salamov A."/>
            <person name="Schmidt O."/>
            <person name="Schmutz J."/>
            <person name="Skrede I."/>
            <person name="Stenlid J."/>
            <person name="Wiebenga A."/>
            <person name="Xie X."/>
            <person name="Kuees U."/>
            <person name="Hibbett D.S."/>
            <person name="Hoffmeister D."/>
            <person name="Hoegberg N."/>
            <person name="Martin F."/>
            <person name="Grigoriev I.V."/>
            <person name="Watkinson S.C."/>
        </authorList>
    </citation>
    <scope>NUCLEOTIDE SEQUENCE [LARGE SCALE GENOMIC DNA]</scope>
    <source>
        <strain evidence="2">strain S7.3</strain>
    </source>
</reference>
<dbReference type="AlphaFoldDB" id="F8PI89"/>
<sequence length="181" mass="18948">MKVIAARQRVWAGCIDKLPCKVSVAVGGVMEVVAMGSTVVDVVEQFSTQAVCEGAITGEAGGARPMLSFELKSLKMGMISPNRLFNPLRELAVVLRGALLEPLLPLPALLVRDMMVAPSSASSSESVASHAERLLLIVVIDEVVGAQIDVGDSTPPSQLFTPPDDSGLVVLVFITEAPVLG</sequence>
<protein>
    <submittedName>
        <fullName evidence="1">Uncharacterized protein</fullName>
    </submittedName>
</protein>
<name>F8PI89_SERL3</name>
<dbReference type="HOGENOM" id="CLU_1489859_0_0_1"/>
<organism evidence="2">
    <name type="scientific">Serpula lacrymans var. lacrymans (strain S7.3)</name>
    <name type="common">Dry rot fungus</name>
    <dbReference type="NCBI Taxonomy" id="936435"/>
    <lineage>
        <taxon>Eukaryota</taxon>
        <taxon>Fungi</taxon>
        <taxon>Dikarya</taxon>
        <taxon>Basidiomycota</taxon>
        <taxon>Agaricomycotina</taxon>
        <taxon>Agaricomycetes</taxon>
        <taxon>Agaricomycetidae</taxon>
        <taxon>Boletales</taxon>
        <taxon>Coniophorineae</taxon>
        <taxon>Serpulaceae</taxon>
        <taxon>Serpula</taxon>
    </lineage>
</organism>